<reference evidence="1" key="1">
    <citation type="submission" date="2013-07" db="EMBL/GenBank/DDBJ databases">
        <title>The genome of an arbuscular mycorrhizal fungus provides insights into the evolution of the oldest plant symbiosis.</title>
        <authorList>
            <consortium name="DOE Joint Genome Institute"/>
            <person name="Tisserant E."/>
            <person name="Malbreil M."/>
            <person name="Kuo A."/>
            <person name="Kohler A."/>
            <person name="Symeonidi A."/>
            <person name="Balestrini R."/>
            <person name="Charron P."/>
            <person name="Duensing N."/>
            <person name="Frei-dit-Frey N."/>
            <person name="Gianinazzi-Pearson V."/>
            <person name="Gilbert B."/>
            <person name="Handa Y."/>
            <person name="Hijri M."/>
            <person name="Kaul R."/>
            <person name="Kawaguchi M."/>
            <person name="Krajinski F."/>
            <person name="Lammers P."/>
            <person name="Lapierre D."/>
            <person name="Masclaux F.G."/>
            <person name="Murat C."/>
            <person name="Morin E."/>
            <person name="Ndikumana S."/>
            <person name="Pagni M."/>
            <person name="Petitpierre D."/>
            <person name="Requena N."/>
            <person name="Rosikiewicz P."/>
            <person name="Riley R."/>
            <person name="Saito K."/>
            <person name="San Clemente H."/>
            <person name="Shapiro H."/>
            <person name="van Tuinen D."/>
            <person name="Becard G."/>
            <person name="Bonfante P."/>
            <person name="Paszkowski U."/>
            <person name="Shachar-Hill Y."/>
            <person name="Young J.P."/>
            <person name="Sanders I.R."/>
            <person name="Henrissat B."/>
            <person name="Rensing S.A."/>
            <person name="Grigoriev I.V."/>
            <person name="Corradi N."/>
            <person name="Roux C."/>
            <person name="Martin F."/>
        </authorList>
    </citation>
    <scope>NUCLEOTIDE SEQUENCE</scope>
    <source>
        <strain evidence="1">DAOM 197198</strain>
    </source>
</reference>
<organism evidence="1">
    <name type="scientific">Rhizophagus irregularis (strain DAOM 181602 / DAOM 197198 / MUCL 43194)</name>
    <name type="common">Arbuscular mycorrhizal fungus</name>
    <name type="synonym">Glomus intraradices</name>
    <dbReference type="NCBI Taxonomy" id="747089"/>
    <lineage>
        <taxon>Eukaryota</taxon>
        <taxon>Fungi</taxon>
        <taxon>Fungi incertae sedis</taxon>
        <taxon>Mucoromycota</taxon>
        <taxon>Glomeromycotina</taxon>
        <taxon>Glomeromycetes</taxon>
        <taxon>Glomerales</taxon>
        <taxon>Glomeraceae</taxon>
        <taxon>Rhizophagus</taxon>
    </lineage>
</organism>
<sequence>MCQILYSDAELFTHEKWDKNKNRSASISKSRIDQIWITHEPDVIPVEFLVHLLQMVTNSHHMDISKITNVQWENFTEILDREIEAWDFQQLIERVNYEIQLGDEKSTDGEEIKRRFNEL</sequence>
<protein>
    <submittedName>
        <fullName evidence="1">Uncharacterized protein</fullName>
    </submittedName>
</protein>
<dbReference type="AlphaFoldDB" id="U9SRU1"/>
<accession>U9SRU1</accession>
<proteinExistence type="predicted"/>
<evidence type="ECO:0000313" key="1">
    <source>
        <dbReference type="EMBL" id="ERZ96752.1"/>
    </source>
</evidence>
<gene>
    <name evidence="1" type="ORF">GLOINDRAFT_12284</name>
</gene>
<name>U9SRU1_RHIID</name>
<dbReference type="HOGENOM" id="CLU_2062725_0_0_1"/>
<dbReference type="EMBL" id="KI300169">
    <property type="protein sequence ID" value="ERZ96752.1"/>
    <property type="molecule type" value="Genomic_DNA"/>
</dbReference>